<proteinExistence type="predicted"/>
<comment type="caution">
    <text evidence="1">The sequence shown here is derived from an EMBL/GenBank/DDBJ whole genome shotgun (WGS) entry which is preliminary data.</text>
</comment>
<reference evidence="2" key="1">
    <citation type="journal article" date="2019" name="Int. J. Syst. Evol. Microbiol.">
        <title>The Global Catalogue of Microorganisms (GCM) 10K type strain sequencing project: providing services to taxonomists for standard genome sequencing and annotation.</title>
        <authorList>
            <consortium name="The Broad Institute Genomics Platform"/>
            <consortium name="The Broad Institute Genome Sequencing Center for Infectious Disease"/>
            <person name="Wu L."/>
            <person name="Ma J."/>
        </authorList>
    </citation>
    <scope>NUCLEOTIDE SEQUENCE [LARGE SCALE GENOMIC DNA]</scope>
    <source>
        <strain evidence="2">JCM 18303</strain>
    </source>
</reference>
<dbReference type="Gene3D" id="3.40.830.10">
    <property type="entry name" value="LigB-like"/>
    <property type="match status" value="1"/>
</dbReference>
<sequence length="235" mass="24024">MVDMVAVVPSPPLLVPQLVAGRAAETAELRSACLRAASRLADAADRWIVVAADPGGRRTLVQPVGGTFVGYGVDVPVALAPGAPVKPDLPLPLLIAGWLRGEVAEHVVAAAELVPPDLSAEECRAIGADLAGGAGSAGLLVVGDGAITHTQKAPGYLDRRAGPFDDRVADALAAADPHALLALDVRLATELGAAGRAPWQVLAGATLALGGEWHGERLYSAAPYGVAYHVAVWWL</sequence>
<keyword evidence="2" id="KW-1185">Reference proteome</keyword>
<evidence type="ECO:0000313" key="2">
    <source>
        <dbReference type="Proteomes" id="UP001428817"/>
    </source>
</evidence>
<dbReference type="CDD" id="cd07951">
    <property type="entry name" value="ED_3B_N_AMMECR1"/>
    <property type="match status" value="1"/>
</dbReference>
<gene>
    <name evidence="1" type="ORF">GCM10023321_70970</name>
</gene>
<accession>A0ABP9R5X5</accession>
<name>A0ABP9R5X5_9PSEU</name>
<dbReference type="SUPFAM" id="SSF53213">
    <property type="entry name" value="LigB-like"/>
    <property type="match status" value="1"/>
</dbReference>
<organism evidence="1 2">
    <name type="scientific">Pseudonocardia eucalypti</name>
    <dbReference type="NCBI Taxonomy" id="648755"/>
    <lineage>
        <taxon>Bacteria</taxon>
        <taxon>Bacillati</taxon>
        <taxon>Actinomycetota</taxon>
        <taxon>Actinomycetes</taxon>
        <taxon>Pseudonocardiales</taxon>
        <taxon>Pseudonocardiaceae</taxon>
        <taxon>Pseudonocardia</taxon>
    </lineage>
</organism>
<dbReference type="EMBL" id="BAABJP010000051">
    <property type="protein sequence ID" value="GAA5171879.1"/>
    <property type="molecule type" value="Genomic_DNA"/>
</dbReference>
<dbReference type="Proteomes" id="UP001428817">
    <property type="component" value="Unassembled WGS sequence"/>
</dbReference>
<protein>
    <submittedName>
        <fullName evidence="1">Class III extradiol dioxygenase subunit B-like domain-containing protein</fullName>
    </submittedName>
</protein>
<evidence type="ECO:0000313" key="1">
    <source>
        <dbReference type="EMBL" id="GAA5171879.1"/>
    </source>
</evidence>